<feature type="compositionally biased region" description="Gly residues" evidence="1">
    <location>
        <begin position="184"/>
        <end position="205"/>
    </location>
</feature>
<feature type="region of interest" description="Disordered" evidence="1">
    <location>
        <begin position="182"/>
        <end position="280"/>
    </location>
</feature>
<accession>A0A2K3CS46</accession>
<dbReference type="KEGG" id="cre:CHLRE_17g747147v5"/>
<dbReference type="EMBL" id="CM008978">
    <property type="protein sequence ID" value="PNW71113.1"/>
    <property type="molecule type" value="Genomic_DNA"/>
</dbReference>
<feature type="compositionally biased region" description="Low complexity" evidence="1">
    <location>
        <begin position="220"/>
        <end position="237"/>
    </location>
</feature>
<name>A0A2K3CS46_CHLRE</name>
<evidence type="ECO:0000313" key="3">
    <source>
        <dbReference type="Proteomes" id="UP000006906"/>
    </source>
</evidence>
<reference evidence="2 3" key="1">
    <citation type="journal article" date="2007" name="Science">
        <title>The Chlamydomonas genome reveals the evolution of key animal and plant functions.</title>
        <authorList>
            <person name="Merchant S.S."/>
            <person name="Prochnik S.E."/>
            <person name="Vallon O."/>
            <person name="Harris E.H."/>
            <person name="Karpowicz S.J."/>
            <person name="Witman G.B."/>
            <person name="Terry A."/>
            <person name="Salamov A."/>
            <person name="Fritz-Laylin L.K."/>
            <person name="Marechal-Drouard L."/>
            <person name="Marshall W.F."/>
            <person name="Qu L.H."/>
            <person name="Nelson D.R."/>
            <person name="Sanderfoot A.A."/>
            <person name="Spalding M.H."/>
            <person name="Kapitonov V.V."/>
            <person name="Ren Q."/>
            <person name="Ferris P."/>
            <person name="Lindquist E."/>
            <person name="Shapiro H."/>
            <person name="Lucas S.M."/>
            <person name="Grimwood J."/>
            <person name="Schmutz J."/>
            <person name="Cardol P."/>
            <person name="Cerutti H."/>
            <person name="Chanfreau G."/>
            <person name="Chen C.L."/>
            <person name="Cognat V."/>
            <person name="Croft M.T."/>
            <person name="Dent R."/>
            <person name="Dutcher S."/>
            <person name="Fernandez E."/>
            <person name="Fukuzawa H."/>
            <person name="Gonzalez-Ballester D."/>
            <person name="Gonzalez-Halphen D."/>
            <person name="Hallmann A."/>
            <person name="Hanikenne M."/>
            <person name="Hippler M."/>
            <person name="Inwood W."/>
            <person name="Jabbari K."/>
            <person name="Kalanon M."/>
            <person name="Kuras R."/>
            <person name="Lefebvre P.A."/>
            <person name="Lemaire S.D."/>
            <person name="Lobanov A.V."/>
            <person name="Lohr M."/>
            <person name="Manuell A."/>
            <person name="Meier I."/>
            <person name="Mets L."/>
            <person name="Mittag M."/>
            <person name="Mittelmeier T."/>
            <person name="Moroney J.V."/>
            <person name="Moseley J."/>
            <person name="Napoli C."/>
            <person name="Nedelcu A.M."/>
            <person name="Niyogi K."/>
            <person name="Novoselov S.V."/>
            <person name="Paulsen I.T."/>
            <person name="Pazour G."/>
            <person name="Purton S."/>
            <person name="Ral J.P."/>
            <person name="Riano-Pachon D.M."/>
            <person name="Riekhof W."/>
            <person name="Rymarquis L."/>
            <person name="Schroda M."/>
            <person name="Stern D."/>
            <person name="Umen J."/>
            <person name="Willows R."/>
            <person name="Wilson N."/>
            <person name="Zimmer S.L."/>
            <person name="Allmer J."/>
            <person name="Balk J."/>
            <person name="Bisova K."/>
            <person name="Chen C.J."/>
            <person name="Elias M."/>
            <person name="Gendler K."/>
            <person name="Hauser C."/>
            <person name="Lamb M.R."/>
            <person name="Ledford H."/>
            <person name="Long J.C."/>
            <person name="Minagawa J."/>
            <person name="Page M.D."/>
            <person name="Pan J."/>
            <person name="Pootakham W."/>
            <person name="Roje S."/>
            <person name="Rose A."/>
            <person name="Stahlberg E."/>
            <person name="Terauchi A.M."/>
            <person name="Yang P."/>
            <person name="Ball S."/>
            <person name="Bowler C."/>
            <person name="Dieckmann C.L."/>
            <person name="Gladyshev V.N."/>
            <person name="Green P."/>
            <person name="Jorgensen R."/>
            <person name="Mayfield S."/>
            <person name="Mueller-Roeber B."/>
            <person name="Rajamani S."/>
            <person name="Sayre R.T."/>
            <person name="Brokstein P."/>
            <person name="Dubchak I."/>
            <person name="Goodstein D."/>
            <person name="Hornick L."/>
            <person name="Huang Y.W."/>
            <person name="Jhaveri J."/>
            <person name="Luo Y."/>
            <person name="Martinez D."/>
            <person name="Ngau W.C."/>
            <person name="Otillar B."/>
            <person name="Poliakov A."/>
            <person name="Porter A."/>
            <person name="Szajkowski L."/>
            <person name="Werner G."/>
            <person name="Zhou K."/>
            <person name="Grigoriev I.V."/>
            <person name="Rokhsar D.S."/>
            <person name="Grossman A.R."/>
        </authorList>
    </citation>
    <scope>NUCLEOTIDE SEQUENCE [LARGE SCALE GENOMIC DNA]</scope>
    <source>
        <strain evidence="3">CC-503</strain>
    </source>
</reference>
<keyword evidence="3" id="KW-1185">Reference proteome</keyword>
<dbReference type="Pfam" id="PF10294">
    <property type="entry name" value="Methyltransf_16"/>
    <property type="match status" value="1"/>
</dbReference>
<dbReference type="Gene3D" id="3.40.50.150">
    <property type="entry name" value="Vaccinia Virus protein VP39"/>
    <property type="match status" value="1"/>
</dbReference>
<evidence type="ECO:0000313" key="2">
    <source>
        <dbReference type="EMBL" id="PNW71113.1"/>
    </source>
</evidence>
<dbReference type="STRING" id="3055.A0A2K3CS46"/>
<dbReference type="SUPFAM" id="SSF53335">
    <property type="entry name" value="S-adenosyl-L-methionine-dependent methyltransferases"/>
    <property type="match status" value="1"/>
</dbReference>
<dbReference type="AlphaFoldDB" id="A0A2K3CS46"/>
<dbReference type="RefSeq" id="XP_042915234.1">
    <property type="nucleotide sequence ID" value="XM_043072775.1"/>
</dbReference>
<proteinExistence type="predicted"/>
<gene>
    <name evidence="2" type="ORF">CHLRE_17g747147v5</name>
</gene>
<dbReference type="PANTHER" id="PTHR14614">
    <property type="entry name" value="HEPATOCELLULAR CARCINOMA-ASSOCIATED ANTIGEN"/>
    <property type="match status" value="1"/>
</dbReference>
<dbReference type="PANTHER" id="PTHR14614:SF132">
    <property type="entry name" value="PROTEIN-LYSINE METHYLTRANSFERASE C42C1.13"/>
    <property type="match status" value="1"/>
</dbReference>
<dbReference type="InterPro" id="IPR029063">
    <property type="entry name" value="SAM-dependent_MTases_sf"/>
</dbReference>
<protein>
    <submittedName>
        <fullName evidence="2">Uncharacterized protein</fullName>
    </submittedName>
</protein>
<organism evidence="2 3">
    <name type="scientific">Chlamydomonas reinhardtii</name>
    <name type="common">Chlamydomonas smithii</name>
    <dbReference type="NCBI Taxonomy" id="3055"/>
    <lineage>
        <taxon>Eukaryota</taxon>
        <taxon>Viridiplantae</taxon>
        <taxon>Chlorophyta</taxon>
        <taxon>core chlorophytes</taxon>
        <taxon>Chlorophyceae</taxon>
        <taxon>CS clade</taxon>
        <taxon>Chlamydomonadales</taxon>
        <taxon>Chlamydomonadaceae</taxon>
        <taxon>Chlamydomonas</taxon>
    </lineage>
</organism>
<sequence>MESLPDDGCAYRDIELTEDKKLRIKEFSLLEDEAGAVVWDAALVAAHYLAHRAAQGRCLVSGRRVLELGSGTGALGLAAAALGARHVALTDLPHLVPYMRENVQLNGLGATAEAAALVWGDAASLAEARRSWLPAPPHVVLASDVVYTPEGRQALFATLAAVMVPPRSTAAAAARGRAAAEAAAGGGGGGSGRAAAVAGGGGGGSPAEAKAEPGPEDEAAAAGAAAACGSGAAAAQPGPDPAGEPQPGSGGGEGGEGGRGEVADGPGGQGGQGGQREEAEAAAWLCGSGDVVGGSVAVLAFEERPGVEEVPALCEAYGLACVEVEPEELHPDWCCPEIHVLLLQKQRQ</sequence>
<dbReference type="InterPro" id="IPR019410">
    <property type="entry name" value="Methyltransf_16"/>
</dbReference>
<dbReference type="GeneID" id="66057226"/>
<dbReference type="OrthoDB" id="413520at2759"/>
<evidence type="ECO:0000256" key="1">
    <source>
        <dbReference type="SAM" id="MobiDB-lite"/>
    </source>
</evidence>
<feature type="compositionally biased region" description="Gly residues" evidence="1">
    <location>
        <begin position="265"/>
        <end position="274"/>
    </location>
</feature>
<dbReference type="GO" id="GO:0008276">
    <property type="term" value="F:protein methyltransferase activity"/>
    <property type="evidence" value="ECO:0000318"/>
    <property type="project" value="GO_Central"/>
</dbReference>
<dbReference type="Gramene" id="PNW71113">
    <property type="protein sequence ID" value="PNW71113"/>
    <property type="gene ID" value="CHLRE_17g747147v5"/>
</dbReference>
<dbReference type="InParanoid" id="A0A2K3CS46"/>
<dbReference type="Proteomes" id="UP000006906">
    <property type="component" value="Chromosome 17"/>
</dbReference>